<keyword evidence="3 6" id="KW-1133">Transmembrane helix</keyword>
<dbReference type="Pfam" id="PF01226">
    <property type="entry name" value="Form_Nir_trans"/>
    <property type="match status" value="1"/>
</dbReference>
<feature type="transmembrane region" description="Helical" evidence="6">
    <location>
        <begin position="246"/>
        <end position="273"/>
    </location>
</feature>
<dbReference type="EMBL" id="FXYG01000001">
    <property type="protein sequence ID" value="SMX32793.1"/>
    <property type="molecule type" value="Genomic_DNA"/>
</dbReference>
<dbReference type="GO" id="GO:0015499">
    <property type="term" value="F:formate transmembrane transporter activity"/>
    <property type="evidence" value="ECO:0007669"/>
    <property type="project" value="TreeGrafter"/>
</dbReference>
<feature type="transmembrane region" description="Helical" evidence="6">
    <location>
        <begin position="133"/>
        <end position="156"/>
    </location>
</feature>
<dbReference type="Gene3D" id="1.20.1080.10">
    <property type="entry name" value="Glycerol uptake facilitator protein"/>
    <property type="match status" value="1"/>
</dbReference>
<evidence type="ECO:0000256" key="5">
    <source>
        <dbReference type="SAM" id="MobiDB-lite"/>
    </source>
</evidence>
<keyword evidence="4 6" id="KW-0472">Membrane</keyword>
<feature type="region of interest" description="Disordered" evidence="5">
    <location>
        <begin position="1"/>
        <end position="27"/>
    </location>
</feature>
<keyword evidence="2 6" id="KW-0812">Transmembrane</keyword>
<evidence type="ECO:0000256" key="3">
    <source>
        <dbReference type="ARBA" id="ARBA00022989"/>
    </source>
</evidence>
<feature type="transmembrane region" description="Helical" evidence="6">
    <location>
        <begin position="176"/>
        <end position="199"/>
    </location>
</feature>
<feature type="compositionally biased region" description="Basic and acidic residues" evidence="5">
    <location>
        <begin position="1"/>
        <end position="22"/>
    </location>
</feature>
<protein>
    <submittedName>
        <fullName evidence="7">Inner membrane protein YfdC</fullName>
    </submittedName>
</protein>
<organism evidence="7 8">
    <name type="scientific">Ruegeria arenilitoris</name>
    <dbReference type="NCBI Taxonomy" id="1173585"/>
    <lineage>
        <taxon>Bacteria</taxon>
        <taxon>Pseudomonadati</taxon>
        <taxon>Pseudomonadota</taxon>
        <taxon>Alphaproteobacteria</taxon>
        <taxon>Rhodobacterales</taxon>
        <taxon>Roseobacteraceae</taxon>
        <taxon>Ruegeria</taxon>
    </lineage>
</organism>
<dbReference type="RefSeq" id="WP_093961671.1">
    <property type="nucleotide sequence ID" value="NZ_FXYG01000001.1"/>
</dbReference>
<dbReference type="Proteomes" id="UP000202485">
    <property type="component" value="Unassembled WGS sequence"/>
</dbReference>
<comment type="subcellular location">
    <subcellularLocation>
        <location evidence="1">Membrane</location>
        <topology evidence="1">Multi-pass membrane protein</topology>
    </subcellularLocation>
</comment>
<dbReference type="AlphaFoldDB" id="A0A238JQQ7"/>
<dbReference type="InterPro" id="IPR023271">
    <property type="entry name" value="Aquaporin-like"/>
</dbReference>
<evidence type="ECO:0000313" key="7">
    <source>
        <dbReference type="EMBL" id="SMX32793.1"/>
    </source>
</evidence>
<dbReference type="InterPro" id="IPR000292">
    <property type="entry name" value="For/NO2_transpt"/>
</dbReference>
<name>A0A238JQQ7_9RHOB</name>
<proteinExistence type="predicted"/>
<dbReference type="GO" id="GO:0005886">
    <property type="term" value="C:plasma membrane"/>
    <property type="evidence" value="ECO:0007669"/>
    <property type="project" value="TreeGrafter"/>
</dbReference>
<accession>A0A238JQQ7</accession>
<sequence length="284" mass="30582">MSDTHEAPRKDLVEKESEREAVEEASGLSPRLIFETIRQNGEEELDRPTKALFWSGIAAGVLISFSVLGEAILRAHLPDTSGRFLIENLGYSLGFVLVILGRMQLFTENTITTVVPAMINPSVACFTKTARLWAIVLGANLLGAFAISAFLIHTPVLSPQLVSVINDLSHHATGMGAWVGFLRGIPAGILIAAIVWMLPSAQNNEVLVIVIFTWMIAAGDFTHVVAGSVEMAVLMLQGQLPPGAAVFSFFLPVLAGNIIGGTAVFTMLAYAQIKPEIEEYPKRG</sequence>
<evidence type="ECO:0000313" key="8">
    <source>
        <dbReference type="Proteomes" id="UP000202485"/>
    </source>
</evidence>
<dbReference type="PANTHER" id="PTHR30520">
    <property type="entry name" value="FORMATE TRANSPORTER-RELATED"/>
    <property type="match status" value="1"/>
</dbReference>
<evidence type="ECO:0000256" key="1">
    <source>
        <dbReference type="ARBA" id="ARBA00004141"/>
    </source>
</evidence>
<dbReference type="PANTHER" id="PTHR30520:SF2">
    <property type="entry name" value="INNER MEMBRANE PROTEIN YFDC"/>
    <property type="match status" value="1"/>
</dbReference>
<feature type="transmembrane region" description="Helical" evidence="6">
    <location>
        <begin position="206"/>
        <end position="226"/>
    </location>
</feature>
<keyword evidence="8" id="KW-1185">Reference proteome</keyword>
<feature type="transmembrane region" description="Helical" evidence="6">
    <location>
        <begin position="51"/>
        <end position="73"/>
    </location>
</feature>
<dbReference type="OrthoDB" id="261587at2"/>
<gene>
    <name evidence="7" type="primary">yfdC</name>
    <name evidence="7" type="ORF">RUA8715_00032</name>
</gene>
<evidence type="ECO:0000256" key="6">
    <source>
        <dbReference type="SAM" id="Phobius"/>
    </source>
</evidence>
<feature type="transmembrane region" description="Helical" evidence="6">
    <location>
        <begin position="85"/>
        <end position="103"/>
    </location>
</feature>
<evidence type="ECO:0000256" key="2">
    <source>
        <dbReference type="ARBA" id="ARBA00022692"/>
    </source>
</evidence>
<reference evidence="8" key="1">
    <citation type="submission" date="2017-05" db="EMBL/GenBank/DDBJ databases">
        <authorList>
            <person name="Rodrigo-Torres L."/>
            <person name="Arahal R. D."/>
            <person name="Lucena T."/>
        </authorList>
    </citation>
    <scope>NUCLEOTIDE SEQUENCE [LARGE SCALE GENOMIC DNA]</scope>
    <source>
        <strain evidence="8">CECT 8715</strain>
    </source>
</reference>
<evidence type="ECO:0000256" key="4">
    <source>
        <dbReference type="ARBA" id="ARBA00023136"/>
    </source>
</evidence>